<dbReference type="EMBL" id="JAQAGZ010000002">
    <property type="protein sequence ID" value="MCZ8511645.1"/>
    <property type="molecule type" value="Genomic_DNA"/>
</dbReference>
<sequence>MAYKLIALDMDGTLLNKQKEISAGNIKWIRAAMDAGVKVTLATGRPIREVAPYAEQLGLECPLVVNNGSEVWKAPGVLHFRKELDPNRIADIMDILQTYGDEADFWAHTVEGLVNKTNVPSDLAHIHWLQFAIRCANPVTLQEIRDRLTSWQTFEISNSHITNIECNALGISKASGLTEVCSLLGIDMSDVIAMGDSLNDIPMIRAAGLGVAMGNAQEPVKLIADAIAPPHHEDGVANIIEKYIFS</sequence>
<dbReference type="Proteomes" id="UP001527882">
    <property type="component" value="Unassembled WGS sequence"/>
</dbReference>
<proteinExistence type="predicted"/>
<gene>
    <name evidence="1" type="ORF">O9H85_04200</name>
</gene>
<dbReference type="PANTHER" id="PTHR10000">
    <property type="entry name" value="PHOSPHOSERINE PHOSPHATASE"/>
    <property type="match status" value="1"/>
</dbReference>
<name>A0ABT4Q4M7_9BACL</name>
<dbReference type="SUPFAM" id="SSF56784">
    <property type="entry name" value="HAD-like"/>
    <property type="match status" value="1"/>
</dbReference>
<dbReference type="Pfam" id="PF08282">
    <property type="entry name" value="Hydrolase_3"/>
    <property type="match status" value="2"/>
</dbReference>
<dbReference type="NCBIfam" id="TIGR01484">
    <property type="entry name" value="HAD-SF-IIB"/>
    <property type="match status" value="1"/>
</dbReference>
<dbReference type="SFLD" id="SFLDS00003">
    <property type="entry name" value="Haloacid_Dehalogenase"/>
    <property type="match status" value="1"/>
</dbReference>
<dbReference type="SFLD" id="SFLDG01140">
    <property type="entry name" value="C2.B:_Phosphomannomutase_and_P"/>
    <property type="match status" value="1"/>
</dbReference>
<evidence type="ECO:0000313" key="2">
    <source>
        <dbReference type="Proteomes" id="UP001527882"/>
    </source>
</evidence>
<organism evidence="1 2">
    <name type="scientific">Paenibacillus gyeongsangnamensis</name>
    <dbReference type="NCBI Taxonomy" id="3388067"/>
    <lineage>
        <taxon>Bacteria</taxon>
        <taxon>Bacillati</taxon>
        <taxon>Bacillota</taxon>
        <taxon>Bacilli</taxon>
        <taxon>Bacillales</taxon>
        <taxon>Paenibacillaceae</taxon>
        <taxon>Paenibacillus</taxon>
    </lineage>
</organism>
<dbReference type="InterPro" id="IPR023214">
    <property type="entry name" value="HAD_sf"/>
</dbReference>
<keyword evidence="2" id="KW-1185">Reference proteome</keyword>
<evidence type="ECO:0000313" key="1">
    <source>
        <dbReference type="EMBL" id="MCZ8511645.1"/>
    </source>
</evidence>
<dbReference type="Gene3D" id="3.40.50.1000">
    <property type="entry name" value="HAD superfamily/HAD-like"/>
    <property type="match status" value="1"/>
</dbReference>
<dbReference type="CDD" id="cd07516">
    <property type="entry name" value="HAD_Pase"/>
    <property type="match status" value="1"/>
</dbReference>
<protein>
    <submittedName>
        <fullName evidence="1">Cof-type HAD-IIB family hydrolase</fullName>
    </submittedName>
</protein>
<dbReference type="PROSITE" id="PS01229">
    <property type="entry name" value="COF_2"/>
    <property type="match status" value="1"/>
</dbReference>
<reference evidence="1 2" key="1">
    <citation type="submission" date="2022-12" db="EMBL/GenBank/DDBJ databases">
        <title>Draft genome sequence of Paenibacillus sp. dW9.</title>
        <authorList>
            <person name="Choi E.-W."/>
            <person name="Kim D.-U."/>
        </authorList>
    </citation>
    <scope>NUCLEOTIDE SEQUENCE [LARGE SCALE GENOMIC DNA]</scope>
    <source>
        <strain evidence="2">dW9</strain>
    </source>
</reference>
<comment type="caution">
    <text evidence="1">The sequence shown here is derived from an EMBL/GenBank/DDBJ whole genome shotgun (WGS) entry which is preliminary data.</text>
</comment>
<dbReference type="GO" id="GO:0016787">
    <property type="term" value="F:hydrolase activity"/>
    <property type="evidence" value="ECO:0007669"/>
    <property type="project" value="UniProtKB-KW"/>
</dbReference>
<dbReference type="RefSeq" id="WP_269880040.1">
    <property type="nucleotide sequence ID" value="NZ_JAQAGZ010000002.1"/>
</dbReference>
<dbReference type="InterPro" id="IPR036412">
    <property type="entry name" value="HAD-like_sf"/>
</dbReference>
<dbReference type="PANTHER" id="PTHR10000:SF55">
    <property type="entry name" value="5-AMINO-6-(5-PHOSPHO-D-RIBITYLAMINO)URACIL PHOSPHATASE YCSE"/>
    <property type="match status" value="1"/>
</dbReference>
<dbReference type="Gene3D" id="3.30.1240.10">
    <property type="match status" value="1"/>
</dbReference>
<dbReference type="InterPro" id="IPR006379">
    <property type="entry name" value="HAD-SF_hydro_IIB"/>
</dbReference>
<dbReference type="PROSITE" id="PS01228">
    <property type="entry name" value="COF_1"/>
    <property type="match status" value="1"/>
</dbReference>
<accession>A0ABT4Q4M7</accession>
<keyword evidence="1" id="KW-0378">Hydrolase</keyword>